<dbReference type="KEGG" id="pgri:PgNI_06397"/>
<evidence type="ECO:0000313" key="1">
    <source>
        <dbReference type="Proteomes" id="UP000515153"/>
    </source>
</evidence>
<name>A0A6P8B5C8_PYRGI</name>
<organism evidence="1 2">
    <name type="scientific">Pyricularia grisea</name>
    <name type="common">Crabgrass-specific blast fungus</name>
    <name type="synonym">Magnaporthe grisea</name>
    <dbReference type="NCBI Taxonomy" id="148305"/>
    <lineage>
        <taxon>Eukaryota</taxon>
        <taxon>Fungi</taxon>
        <taxon>Dikarya</taxon>
        <taxon>Ascomycota</taxon>
        <taxon>Pezizomycotina</taxon>
        <taxon>Sordariomycetes</taxon>
        <taxon>Sordariomycetidae</taxon>
        <taxon>Magnaporthales</taxon>
        <taxon>Pyriculariaceae</taxon>
        <taxon>Pyricularia</taxon>
    </lineage>
</organism>
<reference evidence="2" key="3">
    <citation type="submission" date="2025-08" db="UniProtKB">
        <authorList>
            <consortium name="RefSeq"/>
        </authorList>
    </citation>
    <scope>IDENTIFICATION</scope>
    <source>
        <strain evidence="2">NI907</strain>
    </source>
</reference>
<keyword evidence="1" id="KW-1185">Reference proteome</keyword>
<dbReference type="GeneID" id="41961330"/>
<dbReference type="Proteomes" id="UP000515153">
    <property type="component" value="Chromosome I"/>
</dbReference>
<protein>
    <submittedName>
        <fullName evidence="2">Uncharacterized protein</fullName>
    </submittedName>
</protein>
<proteinExistence type="predicted"/>
<reference evidence="1 2" key="1">
    <citation type="journal article" date="2019" name="Mol. Biol. Evol.">
        <title>Blast fungal genomes show frequent chromosomal changes, gene gains and losses, and effector gene turnover.</title>
        <authorList>
            <person name="Gomez Luciano L.B."/>
            <person name="Jason Tsai I."/>
            <person name="Chuma I."/>
            <person name="Tosa Y."/>
            <person name="Chen Y.H."/>
            <person name="Li J.Y."/>
            <person name="Li M.Y."/>
            <person name="Jade Lu M.Y."/>
            <person name="Nakayashiki H."/>
            <person name="Li W.H."/>
        </authorList>
    </citation>
    <scope>NUCLEOTIDE SEQUENCE [LARGE SCALE GENOMIC DNA]</scope>
    <source>
        <strain evidence="1 2">NI907</strain>
    </source>
</reference>
<sequence length="44" mass="5021">MVLFQLPEPLSCHWFSSFSWDHQQVASAPTVSKTHDWLGCCKAN</sequence>
<evidence type="ECO:0000313" key="2">
    <source>
        <dbReference type="RefSeq" id="XP_030982436.1"/>
    </source>
</evidence>
<dbReference type="AlphaFoldDB" id="A0A6P8B5C8"/>
<gene>
    <name evidence="2" type="ORF">PgNI_06397</name>
</gene>
<dbReference type="RefSeq" id="XP_030982436.1">
    <property type="nucleotide sequence ID" value="XM_031126421.1"/>
</dbReference>
<accession>A0A6P8B5C8</accession>
<reference evidence="2" key="2">
    <citation type="submission" date="2019-10" db="EMBL/GenBank/DDBJ databases">
        <authorList>
            <consortium name="NCBI Genome Project"/>
        </authorList>
    </citation>
    <scope>NUCLEOTIDE SEQUENCE</scope>
    <source>
        <strain evidence="2">NI907</strain>
    </source>
</reference>